<evidence type="ECO:0000313" key="3">
    <source>
        <dbReference type="Proteomes" id="UP001257739"/>
    </source>
</evidence>
<feature type="domain" description="Hemerythrin-like" evidence="1">
    <location>
        <begin position="12"/>
        <end position="137"/>
    </location>
</feature>
<dbReference type="CDD" id="cd12108">
    <property type="entry name" value="Hr-like"/>
    <property type="match status" value="1"/>
</dbReference>
<dbReference type="PANTHER" id="PTHR38048">
    <property type="entry name" value="EXPRESSED PROTEIN"/>
    <property type="match status" value="1"/>
</dbReference>
<proteinExistence type="predicted"/>
<dbReference type="PANTHER" id="PTHR38048:SF2">
    <property type="entry name" value="HEMERYTHRIN-LIKE DOMAIN-CONTAINING PROTEIN"/>
    <property type="match status" value="1"/>
</dbReference>
<dbReference type="Pfam" id="PF01814">
    <property type="entry name" value="Hemerythrin"/>
    <property type="match status" value="1"/>
</dbReference>
<evidence type="ECO:0000313" key="2">
    <source>
        <dbReference type="EMBL" id="MDR7085990.1"/>
    </source>
</evidence>
<protein>
    <recommendedName>
        <fullName evidence="1">Hemerythrin-like domain-containing protein</fullName>
    </recommendedName>
</protein>
<dbReference type="Proteomes" id="UP001257739">
    <property type="component" value="Unassembled WGS sequence"/>
</dbReference>
<reference evidence="2 3" key="1">
    <citation type="submission" date="2023-07" db="EMBL/GenBank/DDBJ databases">
        <title>Sorghum-associated microbial communities from plants grown in Nebraska, USA.</title>
        <authorList>
            <person name="Schachtman D."/>
        </authorList>
    </citation>
    <scope>NUCLEOTIDE SEQUENCE [LARGE SCALE GENOMIC DNA]</scope>
    <source>
        <strain evidence="2 3">BE248</strain>
    </source>
</reference>
<sequence>MTEHLTMNTIIHAAFRRDMKRFGDALAAFAPGDQKRASDLGRAWDNFAYQLHHHHDDEETIFWPAFEKVGVDPKLVEELEGEHDRMSAALVGAEGAMKVFTTDPSQTSLDSARGAIAELQVVLDEHLKHEERDLEPWSATQMKKPELKAAQAAVRKAHKGGAGTFASWLLDGADADATAALKREFPAPVLVVLTRGPGRRYRKEIAPIWK</sequence>
<dbReference type="RefSeq" id="WP_309967084.1">
    <property type="nucleotide sequence ID" value="NZ_JAVDWH010000001.1"/>
</dbReference>
<dbReference type="EMBL" id="JAVDWH010000001">
    <property type="protein sequence ID" value="MDR7085990.1"/>
    <property type="molecule type" value="Genomic_DNA"/>
</dbReference>
<gene>
    <name evidence="2" type="ORF">J2X11_000829</name>
</gene>
<dbReference type="Gene3D" id="1.20.120.520">
    <property type="entry name" value="nmb1532 protein domain like"/>
    <property type="match status" value="1"/>
</dbReference>
<dbReference type="InterPro" id="IPR012312">
    <property type="entry name" value="Hemerythrin-like"/>
</dbReference>
<evidence type="ECO:0000259" key="1">
    <source>
        <dbReference type="Pfam" id="PF01814"/>
    </source>
</evidence>
<dbReference type="InterPro" id="IPR053206">
    <property type="entry name" value="Dimeric_xanthone_biosynth"/>
</dbReference>
<comment type="caution">
    <text evidence="2">The sequence shown here is derived from an EMBL/GenBank/DDBJ whole genome shotgun (WGS) entry which is preliminary data.</text>
</comment>
<accession>A0ABU1ULE6</accession>
<organism evidence="2 3">
    <name type="scientific">Aeromicrobium panaciterrae</name>
    <dbReference type="NCBI Taxonomy" id="363861"/>
    <lineage>
        <taxon>Bacteria</taxon>
        <taxon>Bacillati</taxon>
        <taxon>Actinomycetota</taxon>
        <taxon>Actinomycetes</taxon>
        <taxon>Propionibacteriales</taxon>
        <taxon>Nocardioidaceae</taxon>
        <taxon>Aeromicrobium</taxon>
    </lineage>
</organism>
<name>A0ABU1ULE6_9ACTN</name>
<keyword evidence="3" id="KW-1185">Reference proteome</keyword>